<dbReference type="EMBL" id="JAGEUA010000002">
    <property type="protein sequence ID" value="KAL1005865.1"/>
    <property type="molecule type" value="Genomic_DNA"/>
</dbReference>
<evidence type="ECO:0000259" key="14">
    <source>
        <dbReference type="Pfam" id="PF22902"/>
    </source>
</evidence>
<feature type="transmembrane region" description="Helical" evidence="9">
    <location>
        <begin position="649"/>
        <end position="671"/>
    </location>
</feature>
<feature type="domain" description="ER membrane protein complex subunit 7 beta-sandwich" evidence="12">
    <location>
        <begin position="1094"/>
        <end position="1146"/>
    </location>
</feature>
<dbReference type="InterPro" id="IPR055073">
    <property type="entry name" value="NOMO1-like_9th"/>
</dbReference>
<feature type="region of interest" description="Disordered" evidence="10">
    <location>
        <begin position="31"/>
        <end position="77"/>
    </location>
</feature>
<keyword evidence="3" id="KW-0732">Signal</keyword>
<dbReference type="Pfam" id="PF22904">
    <property type="entry name" value="NOMO1-like_2nd"/>
    <property type="match status" value="2"/>
</dbReference>
<feature type="domain" description="NOMO fifth transthyretin-like" evidence="19">
    <location>
        <begin position="1158"/>
        <end position="1248"/>
    </location>
</feature>
<comment type="function">
    <text evidence="8">Component of the multi-pass translocon (MPT) complex that mediates insertion of multi-pass membrane proteins into the lipid bilayer of membranes. The MPT complex takes over after the SEC61 complex: following membrane insertion of the first few transmembrane segments of proteins by the SEC61 complex, the MPT complex occludes the lateral gate of the SEC61 complex to promote insertion of subsequent transmembrane regions.</text>
</comment>
<feature type="transmembrane region" description="Helical" evidence="9">
    <location>
        <begin position="433"/>
        <end position="451"/>
    </location>
</feature>
<dbReference type="SUPFAM" id="SSF49478">
    <property type="entry name" value="Cna protein B-type domain"/>
    <property type="match status" value="1"/>
</dbReference>
<dbReference type="Pfam" id="PF23141">
    <property type="entry name" value="Ig_NOMO"/>
    <property type="match status" value="1"/>
</dbReference>
<evidence type="ECO:0000259" key="19">
    <source>
        <dbReference type="Pfam" id="PF23194"/>
    </source>
</evidence>
<name>A0ABD0XAR6_UMBPY</name>
<evidence type="ECO:0000256" key="1">
    <source>
        <dbReference type="ARBA" id="ARBA00004115"/>
    </source>
</evidence>
<dbReference type="InterPro" id="IPR056187">
    <property type="entry name" value="NOMO_8th"/>
</dbReference>
<evidence type="ECO:0000259" key="20">
    <source>
        <dbReference type="Pfam" id="PF23660"/>
    </source>
</evidence>
<evidence type="ECO:0000313" key="21">
    <source>
        <dbReference type="EMBL" id="KAL1005865.1"/>
    </source>
</evidence>
<feature type="transmembrane region" description="Helical" evidence="9">
    <location>
        <begin position="160"/>
        <end position="182"/>
    </location>
</feature>
<feature type="domain" description="TMC" evidence="11">
    <location>
        <begin position="469"/>
        <end position="579"/>
    </location>
</feature>
<evidence type="ECO:0000256" key="4">
    <source>
        <dbReference type="ARBA" id="ARBA00022824"/>
    </source>
</evidence>
<feature type="domain" description="NOMO-like N-terminal beta-sandwich" evidence="13">
    <location>
        <begin position="789"/>
        <end position="873"/>
    </location>
</feature>
<dbReference type="PANTHER" id="PTHR23303">
    <property type="entry name" value="CARBOXYPEPTIDASE REGULATORY REGION-CONTAINING"/>
    <property type="match status" value="1"/>
</dbReference>
<dbReference type="GO" id="GO:0005789">
    <property type="term" value="C:endoplasmic reticulum membrane"/>
    <property type="evidence" value="ECO:0007669"/>
    <property type="project" value="UniProtKB-SubCell"/>
</dbReference>
<feature type="transmembrane region" description="Helical" evidence="9">
    <location>
        <begin position="254"/>
        <end position="272"/>
    </location>
</feature>
<gene>
    <name evidence="21" type="ORF">UPYG_G00064930</name>
</gene>
<dbReference type="InterPro" id="IPR019008">
    <property type="entry name" value="Beta_sandwich_EMC7"/>
</dbReference>
<feature type="domain" description="NOMO eighth prealbumin-like" evidence="20">
    <location>
        <begin position="1494"/>
        <end position="1547"/>
    </location>
</feature>
<feature type="transmembrane region" description="Helical" evidence="9">
    <location>
        <begin position="347"/>
        <end position="369"/>
    </location>
</feature>
<evidence type="ECO:0000256" key="8">
    <source>
        <dbReference type="ARBA" id="ARBA00056484"/>
    </source>
</evidence>
<feature type="compositionally biased region" description="Polar residues" evidence="10">
    <location>
        <begin position="57"/>
        <end position="66"/>
    </location>
</feature>
<evidence type="ECO:0000259" key="12">
    <source>
        <dbReference type="Pfam" id="PF09430"/>
    </source>
</evidence>
<feature type="domain" description="NOMO seventh transthyretin-like" evidence="16">
    <location>
        <begin position="1342"/>
        <end position="1415"/>
    </location>
</feature>
<feature type="compositionally biased region" description="Basic residues" evidence="10">
    <location>
        <begin position="31"/>
        <end position="47"/>
    </location>
</feature>
<keyword evidence="4" id="KW-0256">Endoplasmic reticulum</keyword>
<evidence type="ECO:0000259" key="16">
    <source>
        <dbReference type="Pfam" id="PF23141"/>
    </source>
</evidence>
<dbReference type="InterPro" id="IPR056191">
    <property type="entry name" value="NOMO_12th"/>
</dbReference>
<evidence type="ECO:0000259" key="15">
    <source>
        <dbReference type="Pfam" id="PF22904"/>
    </source>
</evidence>
<evidence type="ECO:0000256" key="2">
    <source>
        <dbReference type="ARBA" id="ARBA00022692"/>
    </source>
</evidence>
<feature type="compositionally biased region" description="Polar residues" evidence="10">
    <location>
        <begin position="702"/>
        <end position="711"/>
    </location>
</feature>
<dbReference type="GO" id="GO:0160063">
    <property type="term" value="P:multi-pass transmembrane protein insertion into ER membrane"/>
    <property type="evidence" value="ECO:0007669"/>
    <property type="project" value="UniProtKB-ARBA"/>
</dbReference>
<dbReference type="Gene3D" id="2.60.40.1120">
    <property type="entry name" value="Carboxypeptidase-like, regulatory domain"/>
    <property type="match status" value="1"/>
</dbReference>
<evidence type="ECO:0000259" key="18">
    <source>
        <dbReference type="Pfam" id="PF23193"/>
    </source>
</evidence>
<feature type="compositionally biased region" description="Low complexity" evidence="10">
    <location>
        <begin position="712"/>
        <end position="725"/>
    </location>
</feature>
<dbReference type="Pfam" id="PF23194">
    <property type="entry name" value="NOMO_5th"/>
    <property type="match status" value="1"/>
</dbReference>
<evidence type="ECO:0000259" key="17">
    <source>
        <dbReference type="Pfam" id="PF23192"/>
    </source>
</evidence>
<accession>A0ABD0XAR6</accession>
<evidence type="ECO:0000256" key="7">
    <source>
        <dbReference type="ARBA" id="ARBA00023180"/>
    </source>
</evidence>
<dbReference type="GO" id="GO:0043022">
    <property type="term" value="F:ribosome binding"/>
    <property type="evidence" value="ECO:0007669"/>
    <property type="project" value="UniProtKB-ARBA"/>
</dbReference>
<dbReference type="Pfam" id="PF23192">
    <property type="entry name" value="NOMO_12th"/>
    <property type="match status" value="1"/>
</dbReference>
<evidence type="ECO:0000259" key="11">
    <source>
        <dbReference type="Pfam" id="PF07810"/>
    </source>
</evidence>
<dbReference type="InterPro" id="IPR051417">
    <property type="entry name" value="SDr/BOS_complex"/>
</dbReference>
<dbReference type="InterPro" id="IPR056319">
    <property type="entry name" value="NOMO_7th"/>
</dbReference>
<dbReference type="PANTHER" id="PTHR23303:SF14">
    <property type="entry name" value="BOS COMPLEX SUBUNIT NOMO1-RELATED"/>
    <property type="match status" value="1"/>
</dbReference>
<dbReference type="Proteomes" id="UP001557470">
    <property type="component" value="Unassembled WGS sequence"/>
</dbReference>
<dbReference type="Pfam" id="PF09430">
    <property type="entry name" value="EMC7_beta-sandw"/>
    <property type="match status" value="1"/>
</dbReference>
<feature type="domain" description="NOMO C-terminal transthyretin-like" evidence="17">
    <location>
        <begin position="1803"/>
        <end position="1896"/>
    </location>
</feature>
<dbReference type="FunFam" id="2.60.40.1120:FF:000001">
    <property type="entry name" value="Nodal modulator 1"/>
    <property type="match status" value="1"/>
</dbReference>
<dbReference type="InterPro" id="IPR055075">
    <property type="entry name" value="NOMO-like_N"/>
</dbReference>
<keyword evidence="6 9" id="KW-0472">Membrane</keyword>
<evidence type="ECO:0000256" key="5">
    <source>
        <dbReference type="ARBA" id="ARBA00022989"/>
    </source>
</evidence>
<feature type="region of interest" description="Disordered" evidence="10">
    <location>
        <begin position="1470"/>
        <end position="1489"/>
    </location>
</feature>
<proteinExistence type="inferred from homology"/>
<feature type="transmembrane region" description="Helical" evidence="9">
    <location>
        <begin position="583"/>
        <end position="605"/>
    </location>
</feature>
<keyword evidence="7" id="KW-0325">Glycoprotein</keyword>
<feature type="domain" description="NOMO second beta-sandwich" evidence="15">
    <location>
        <begin position="1255"/>
        <end position="1328"/>
    </location>
</feature>
<dbReference type="Pfam" id="PF23660">
    <property type="entry name" value="NOMO_8th"/>
    <property type="match status" value="1"/>
</dbReference>
<evidence type="ECO:0000256" key="9">
    <source>
        <dbReference type="RuleBase" id="RU310713"/>
    </source>
</evidence>
<comment type="similarity">
    <text evidence="9">Belongs to the TMC family.</text>
</comment>
<evidence type="ECO:0000256" key="10">
    <source>
        <dbReference type="SAM" id="MobiDB-lite"/>
    </source>
</evidence>
<keyword evidence="22" id="KW-1185">Reference proteome</keyword>
<feature type="domain" description="NOMO third transthyretin-like" evidence="18">
    <location>
        <begin position="974"/>
        <end position="1073"/>
    </location>
</feature>
<protein>
    <recommendedName>
        <fullName evidence="9">Transmembrane channel-like protein</fullName>
    </recommendedName>
</protein>
<sequence>MEIDSVFYIDRLGVPSNPLLDQLPSYQSLLYRRKTSNSGSTKRRGSSRARAGSSNSVKWGQTTLARQNEDKQRSPILQRSIRELPMPMSEKRRNKLERLEQARDLSGWNQWRQSTRRSLRRLKEDGQEMLSKLVLWRGDIHVIEGMFGTGILSYFSFLRFLVLLNLVMFLLMFVFVIMPIVMAPHTSGNVTSNQADNSVCNTYPSTTRRGLVVFQQHIIDLLSGEGFLENTYLFYGYYNVQAIHFPRFSYNLPLAYLLVTIAYLFLSLIWIVKRSATGFKRNLVQDEDRFQSFCNKVFAGWDFCIVNENAAKLKRSSLLYELKTDLEEERIKLKMAHRTRKERCRIYLIRLLLNVFVIAVLAGCFYAIYMATNFSQKAQLTKVNFILDLIYEYLPSIVITLANFITPLVFSFIIQYEDYSPAFEIRFTLMRCVFMRLASICVLLVSMWGQITSCKGNCVCGYNDILYPCWESRVGQEMYKLMIFDFIIIGAVTVFVEFPRKLIVNFCDCKLSRWWGQQEFAIPNNVLEIVYGQTICWIGTFYCPLLPAICTIKYFIVFYIKKVSLVNNCRPATRPFRASSSNFFFLAVLLIGLALACIPIAISIAEIRCSQACGPFVNYNTSWEALPRTVNELPTGARGFLLAIASEAFAIPFFVITCLAMFYVIALAGAYKRVINQLREQLAMEGKDKRFLIQKLIQAQRTGPVRSRTSGSQSHSTTRNASSSTSNSGVFLAQVIRNRRQRGSVLDCCMYTELGISGPREMAAYWVLFSIICCHAITVSADDIVVACGGFVKSDVEINFSLIEIKLYTKQGSLKYQTDCAPFNGYFMIPLYDKGDFVLKIEPPQGWSFEPTNVDLHVDGINDICTKEQDINFVFTGFSVSGMVLSKNQLLGPAGVEISLTKEGSGEKLQSVFTQTGGKYIFSKVLPGNYDVIASHPSWTLEQRASSVRVSNSNAAAAEPLVVGGYDVSGQVRSDGEPMKEVTFLLYSATVKKEDISGCNTAPVSGAEPGDESLIYLCSALSRDDGTFSFPALASGGYTVIPFYRGERITFDVAPSRMDFKVEHSSLQLHPIFRVMGFSVTGRVLNILGGEGLPDATVILNNQIKVVTKEDGSYRLENMTTGSYTLRTHKDLMFFEPVTVKIAPNTPQLPDIITAGFSVCGQISITRLPEGMKQQGRYKVTLTPLGQDKSTTRFTDSDQQGAFCFQAKPGDYIVTVFLPEAEVKAGLALQPAALEVSLVDRPLSNLLFTQFMASVSGKVYCLANCDDLSVTLQPVSRQGDRRSAPLSGSSDTLSFSFDNVLPGKYKVSMSHEEWCWKHKALEVEVLDSDVLGLEFRQIGYILRCSLSHAITLEFFQDGSKPENVGVYNLSKGVNRFCLSKPGVYKVTPRSCHQFEQDYYTYDTSAPSILTLTAVRHHLTGLITTDKMLDVTVTIKSSIESEPALVLGPLRCQEVLRQEQQLQEIELRRQERERRAAGEEGGDGQPPVQERAEELTGPFHYEFSYWARAGERVTVTPSSKELLFYPPEVEATITGESCPGRMVDIAGRAGLFLEGHVAPELQGVEISITESGADVPLITVATDENGAYRVGPLHSGRQYDISASKEGFVLSPVEGTRGDFKAFALAGVFFKIRSEDGHPLSGVLLSLSGESFRSNQLSQDTGLLAFNNLSPGQYYFKPMMKEFRFEPASQMITVEEGQNLSIEVTGFKTAYSCHGAVQSLSGDAEREVSVEAVGQAECSMYNEDTVTDDEGRFRLRGLLPGCRYLIQLRAEGNAHIERALPQHRFIEVGSSDILGVNIIAFRQINQFDLSGNVITSAEHLPTLSVKLYRSDNLDNPINSVSLGQSLFFHFPPLDRDGETYVLMLYSSLSRSQYDFSLPQVSFTSTGYHKHITLTFNPNRKLPDQDIAQGSYIALPLTLLLLLAAYNHERVIPLLLQLVSRLQGVRSLSQAVGDNAALDEAKRQAKRQKARRT</sequence>
<dbReference type="InterPro" id="IPR012496">
    <property type="entry name" value="TMC_dom"/>
</dbReference>
<evidence type="ECO:0000256" key="6">
    <source>
        <dbReference type="ARBA" id="ARBA00023136"/>
    </source>
</evidence>
<evidence type="ECO:0000259" key="13">
    <source>
        <dbReference type="Pfam" id="PF22898"/>
    </source>
</evidence>
<comment type="subcellular location">
    <subcellularLocation>
        <location evidence="1">Endoplasmic reticulum membrane</location>
        <topology evidence="1">Single-pass type I membrane protein</topology>
    </subcellularLocation>
    <subcellularLocation>
        <location evidence="9">Membrane</location>
        <topology evidence="9">Multi-pass membrane protein</topology>
    </subcellularLocation>
</comment>
<evidence type="ECO:0000256" key="3">
    <source>
        <dbReference type="ARBA" id="ARBA00022729"/>
    </source>
</evidence>
<dbReference type="InterPro" id="IPR013784">
    <property type="entry name" value="Carb-bd-like_fold"/>
</dbReference>
<keyword evidence="2 9" id="KW-0812">Transmembrane</keyword>
<dbReference type="InterPro" id="IPR055074">
    <property type="entry name" value="NOMO1-3_2nd"/>
</dbReference>
<dbReference type="SUPFAM" id="SSF49452">
    <property type="entry name" value="Starch-binding domain-like"/>
    <property type="match status" value="2"/>
</dbReference>
<reference evidence="21 22" key="1">
    <citation type="submission" date="2024-06" db="EMBL/GenBank/DDBJ databases">
        <authorList>
            <person name="Pan Q."/>
            <person name="Wen M."/>
            <person name="Jouanno E."/>
            <person name="Zahm M."/>
            <person name="Klopp C."/>
            <person name="Cabau C."/>
            <person name="Louis A."/>
            <person name="Berthelot C."/>
            <person name="Parey E."/>
            <person name="Roest Crollius H."/>
            <person name="Montfort J."/>
            <person name="Robinson-Rechavi M."/>
            <person name="Bouchez O."/>
            <person name="Lampietro C."/>
            <person name="Lopez Roques C."/>
            <person name="Donnadieu C."/>
            <person name="Postlethwait J."/>
            <person name="Bobe J."/>
            <person name="Verreycken H."/>
            <person name="Guiguen Y."/>
        </authorList>
    </citation>
    <scope>NUCLEOTIDE SEQUENCE [LARGE SCALE GENOMIC DNA]</scope>
    <source>
        <strain evidence="21">Up_M1</strain>
        <tissue evidence="21">Testis</tissue>
    </source>
</reference>
<dbReference type="InterPro" id="IPR056189">
    <property type="entry name" value="NOMO_3rd"/>
</dbReference>
<dbReference type="Pfam" id="PF22898">
    <property type="entry name" value="NOMO1-like_1st"/>
    <property type="match status" value="1"/>
</dbReference>
<dbReference type="Pfam" id="PF22902">
    <property type="entry name" value="NOMO1-like_9th"/>
    <property type="match status" value="1"/>
</dbReference>
<feature type="transmembrane region" description="Helical" evidence="9">
    <location>
        <begin position="478"/>
        <end position="496"/>
    </location>
</feature>
<dbReference type="Pfam" id="PF23193">
    <property type="entry name" value="NOMO_3rd"/>
    <property type="match status" value="1"/>
</dbReference>
<evidence type="ECO:0000313" key="22">
    <source>
        <dbReference type="Proteomes" id="UP001557470"/>
    </source>
</evidence>
<feature type="region of interest" description="Disordered" evidence="10">
    <location>
        <begin position="702"/>
        <end position="725"/>
    </location>
</feature>
<feature type="domain" description="NOMO second beta-sandwich" evidence="15">
    <location>
        <begin position="875"/>
        <end position="963"/>
    </location>
</feature>
<organism evidence="21 22">
    <name type="scientific">Umbra pygmaea</name>
    <name type="common">Eastern mudminnow</name>
    <dbReference type="NCBI Taxonomy" id="75934"/>
    <lineage>
        <taxon>Eukaryota</taxon>
        <taxon>Metazoa</taxon>
        <taxon>Chordata</taxon>
        <taxon>Craniata</taxon>
        <taxon>Vertebrata</taxon>
        <taxon>Euteleostomi</taxon>
        <taxon>Actinopterygii</taxon>
        <taxon>Neopterygii</taxon>
        <taxon>Teleostei</taxon>
        <taxon>Protacanthopterygii</taxon>
        <taxon>Esociformes</taxon>
        <taxon>Umbridae</taxon>
        <taxon>Umbra</taxon>
    </lineage>
</organism>
<comment type="caution">
    <text evidence="21">The sequence shown here is derived from an EMBL/GenBank/DDBJ whole genome shotgun (WGS) entry which is preliminary data.</text>
</comment>
<dbReference type="InterPro" id="IPR056190">
    <property type="entry name" value="NOMO_5th"/>
</dbReference>
<dbReference type="GO" id="GO:0160064">
    <property type="term" value="C:multi-pass translocon complex"/>
    <property type="evidence" value="ECO:0007669"/>
    <property type="project" value="UniProtKB-ARBA"/>
</dbReference>
<feature type="transmembrane region" description="Helical" evidence="9">
    <location>
        <begin position="389"/>
        <end position="413"/>
    </location>
</feature>
<feature type="domain" description="NOMO-like ninth beta-sandwich" evidence="14">
    <location>
        <begin position="1548"/>
        <end position="1622"/>
    </location>
</feature>
<keyword evidence="5 9" id="KW-1133">Transmembrane helix</keyword>
<dbReference type="Pfam" id="PF07810">
    <property type="entry name" value="TMC"/>
    <property type="match status" value="1"/>
</dbReference>